<dbReference type="InterPro" id="IPR008635">
    <property type="entry name" value="Coiled_stalk_dom"/>
</dbReference>
<evidence type="ECO:0000259" key="2">
    <source>
        <dbReference type="Pfam" id="PF05662"/>
    </source>
</evidence>
<feature type="non-terminal residue" evidence="3">
    <location>
        <position position="1"/>
    </location>
</feature>
<sequence>HATNQKVEQNTTSITNLGDTITNVAGDTSNTYVAQNGRGVKYVRTNDTGLPPDDAHALAAGATAVGYGATASRVQAVAVGRNSLADGDSGIAVGYSANASGSRSIAIGASDSRAAFAARAGLDAVGQTRASGTGSVALGAGTTTDVANSVALGSGSVGAANAAGPALFSGDAIAAGGALSIGAAGMERQIKNVAGGTNGTDAVNVNQLRAVADNAVQYDDAGKGSVTLGGTTSVDGGVTGGTRITNVHQGDV</sequence>
<evidence type="ECO:0000313" key="4">
    <source>
        <dbReference type="Proteomes" id="UP001216674"/>
    </source>
</evidence>
<feature type="domain" description="Trimeric autotransporter adhesin YadA-like head" evidence="1">
    <location>
        <begin position="130"/>
        <end position="156"/>
    </location>
</feature>
<feature type="domain" description="Trimeric autotransporter adhesin YadA-like head" evidence="1">
    <location>
        <begin position="59"/>
        <end position="83"/>
    </location>
</feature>
<feature type="domain" description="Trimeric autotransporter adhesin YadA-like head" evidence="1">
    <location>
        <begin position="85"/>
        <end position="109"/>
    </location>
</feature>
<feature type="domain" description="Trimeric autotransporter adhesin YadA-like stalk" evidence="2">
    <location>
        <begin position="189"/>
        <end position="221"/>
    </location>
</feature>
<name>A0ABT6AQV7_9BURK</name>
<evidence type="ECO:0000259" key="1">
    <source>
        <dbReference type="Pfam" id="PF05658"/>
    </source>
</evidence>
<evidence type="ECO:0000313" key="3">
    <source>
        <dbReference type="EMBL" id="MDF3834998.1"/>
    </source>
</evidence>
<gene>
    <name evidence="3" type="ORF">P3W85_18845</name>
</gene>
<feature type="non-terminal residue" evidence="3">
    <location>
        <position position="252"/>
    </location>
</feature>
<dbReference type="SUPFAM" id="SSF101967">
    <property type="entry name" value="Adhesin YadA, collagen-binding domain"/>
    <property type="match status" value="1"/>
</dbReference>
<reference evidence="3 4" key="1">
    <citation type="submission" date="2023-03" db="EMBL/GenBank/DDBJ databases">
        <title>Draft assemblies of triclosan tolerant bacteria isolated from returned activated sludge.</title>
        <authorList>
            <person name="Van Hamelsveld S."/>
        </authorList>
    </citation>
    <scope>NUCLEOTIDE SEQUENCE [LARGE SCALE GENOMIC DNA]</scope>
    <source>
        <strain evidence="3 4">GW210010_S58</strain>
    </source>
</reference>
<keyword evidence="4" id="KW-1185">Reference proteome</keyword>
<dbReference type="InterPro" id="IPR011049">
    <property type="entry name" value="Serralysin-like_metalloprot_C"/>
</dbReference>
<dbReference type="EMBL" id="JARJLM010000320">
    <property type="protein sequence ID" value="MDF3834998.1"/>
    <property type="molecule type" value="Genomic_DNA"/>
</dbReference>
<dbReference type="Pfam" id="PF05662">
    <property type="entry name" value="YadA_stalk"/>
    <property type="match status" value="1"/>
</dbReference>
<dbReference type="Gene3D" id="6.10.250.2040">
    <property type="match status" value="1"/>
</dbReference>
<organism evidence="3 4">
    <name type="scientific">Cupriavidus basilensis</name>
    <dbReference type="NCBI Taxonomy" id="68895"/>
    <lineage>
        <taxon>Bacteria</taxon>
        <taxon>Pseudomonadati</taxon>
        <taxon>Pseudomonadota</taxon>
        <taxon>Betaproteobacteria</taxon>
        <taxon>Burkholderiales</taxon>
        <taxon>Burkholderiaceae</taxon>
        <taxon>Cupriavidus</taxon>
    </lineage>
</organism>
<dbReference type="Proteomes" id="UP001216674">
    <property type="component" value="Unassembled WGS sequence"/>
</dbReference>
<protein>
    <recommendedName>
        <fullName evidence="5">Adhesin</fullName>
    </recommendedName>
</protein>
<proteinExistence type="predicted"/>
<comment type="caution">
    <text evidence="3">The sequence shown here is derived from an EMBL/GenBank/DDBJ whole genome shotgun (WGS) entry which is preliminary data.</text>
</comment>
<evidence type="ECO:0008006" key="5">
    <source>
        <dbReference type="Google" id="ProtNLM"/>
    </source>
</evidence>
<dbReference type="InterPro" id="IPR008640">
    <property type="entry name" value="Adhesin_Head_dom"/>
</dbReference>
<dbReference type="Gene3D" id="2.150.10.10">
    <property type="entry name" value="Serralysin-like metalloprotease, C-terminal"/>
    <property type="match status" value="1"/>
</dbReference>
<accession>A0ABT6AQV7</accession>
<dbReference type="Pfam" id="PF05658">
    <property type="entry name" value="YadA_head"/>
    <property type="match status" value="3"/>
</dbReference>